<keyword evidence="2" id="KW-1185">Reference proteome</keyword>
<evidence type="ECO:0000313" key="1">
    <source>
        <dbReference type="EMBL" id="WLR44498.1"/>
    </source>
</evidence>
<reference evidence="1 2" key="1">
    <citation type="submission" date="2023-06" db="EMBL/GenBank/DDBJ databases">
        <title>Five Gram-positive bacteria isolated from mangrove sediments in Shenzhen, Guangdong, China.</title>
        <authorList>
            <person name="Yu S."/>
            <person name="Zheng W."/>
            <person name="Huang Y."/>
        </authorList>
    </citation>
    <scope>NUCLEOTIDE SEQUENCE [LARGE SCALE GENOMIC DNA]</scope>
    <source>
        <strain evidence="1 2">SaN35-3</strain>
        <plasmid evidence="1 2">unnamed2</plasmid>
    </source>
</reference>
<name>A0ABY9K0D3_9BACI</name>
<proteinExistence type="predicted"/>
<keyword evidence="1" id="KW-0614">Plasmid</keyword>
<organism evidence="1 2">
    <name type="scientific">Bacillus carboniphilus</name>
    <dbReference type="NCBI Taxonomy" id="86663"/>
    <lineage>
        <taxon>Bacteria</taxon>
        <taxon>Bacillati</taxon>
        <taxon>Bacillota</taxon>
        <taxon>Bacilli</taxon>
        <taxon>Bacillales</taxon>
        <taxon>Bacillaceae</taxon>
        <taxon>Bacillus</taxon>
    </lineage>
</organism>
<sequence>MADKWSRTIKLDVKDDEDVIEAAERLGPTMLFRQAVRYYVAREPYAVFPERVEQRKEFEKNETEQIKEVKETPIEKKTTGVKPKLQEM</sequence>
<dbReference type="EMBL" id="CP129015">
    <property type="protein sequence ID" value="WLR44498.1"/>
    <property type="molecule type" value="Genomic_DNA"/>
</dbReference>
<protein>
    <submittedName>
        <fullName evidence="1">Uncharacterized protein</fullName>
    </submittedName>
</protein>
<geneLocation type="plasmid" evidence="1 2">
    <name>unnamed2</name>
</geneLocation>
<evidence type="ECO:0000313" key="2">
    <source>
        <dbReference type="Proteomes" id="UP001197974"/>
    </source>
</evidence>
<dbReference type="RefSeq" id="WP_226540783.1">
    <property type="nucleotide sequence ID" value="NZ_CP129015.1"/>
</dbReference>
<accession>A0ABY9K0D3</accession>
<dbReference type="Proteomes" id="UP001197974">
    <property type="component" value="Plasmid unnamed2"/>
</dbReference>
<gene>
    <name evidence="1" type="ORF">LC087_19210</name>
</gene>